<dbReference type="AlphaFoldDB" id="A0A159Z5M1"/>
<dbReference type="EMBL" id="CP012661">
    <property type="protein sequence ID" value="AMY69674.1"/>
    <property type="molecule type" value="Genomic_DNA"/>
</dbReference>
<accession>A0A159Z5M1</accession>
<organism evidence="1 2">
    <name type="scientific">Frigidibacter mobilis</name>
    <dbReference type="NCBI Taxonomy" id="1335048"/>
    <lineage>
        <taxon>Bacteria</taxon>
        <taxon>Pseudomonadati</taxon>
        <taxon>Pseudomonadota</taxon>
        <taxon>Alphaproteobacteria</taxon>
        <taxon>Rhodobacterales</taxon>
        <taxon>Paracoccaceae</taxon>
        <taxon>Frigidibacter</taxon>
    </lineage>
</organism>
<keyword evidence="2" id="KW-1185">Reference proteome</keyword>
<dbReference type="Proteomes" id="UP000076128">
    <property type="component" value="Chromosome"/>
</dbReference>
<name>A0A159Z5M1_9RHOB</name>
<evidence type="ECO:0000313" key="2">
    <source>
        <dbReference type="Proteomes" id="UP000076128"/>
    </source>
</evidence>
<sequence length="102" mass="10855">MPPTESVPVPEPIAPRLFRLEATVIAQRKLLLRLIAQSGVAGALRDDLARREVFQSHEEDPGVLPSAEYALEAAVAEELRHLAREIEALAELPGGTGPAAAG</sequence>
<reference evidence="1 2" key="1">
    <citation type="submission" date="2015-09" db="EMBL/GenBank/DDBJ databases">
        <title>Complete genome sequence of Defluviimonas alba cai42t isolated from an oilfield in Xinjiang.</title>
        <authorList>
            <person name="Geng S."/>
            <person name="Pan X."/>
            <person name="Wu X."/>
        </authorList>
    </citation>
    <scope>NUCLEOTIDE SEQUENCE [LARGE SCALE GENOMIC DNA]</scope>
    <source>
        <strain evidence="2">cai42</strain>
    </source>
</reference>
<dbReference type="RefSeq" id="WP_066813568.1">
    <property type="nucleotide sequence ID" value="NZ_CP012661.1"/>
</dbReference>
<gene>
    <name evidence="1" type="ORF">AKL17_2429</name>
</gene>
<evidence type="ECO:0000313" key="1">
    <source>
        <dbReference type="EMBL" id="AMY69674.1"/>
    </source>
</evidence>
<dbReference type="KEGG" id="daa:AKL17_2429"/>
<protein>
    <submittedName>
        <fullName evidence="1">Uncharacterized protein</fullName>
    </submittedName>
</protein>
<proteinExistence type="predicted"/>
<dbReference type="OrthoDB" id="7619942at2"/>